<reference evidence="2" key="1">
    <citation type="submission" date="2024-01" db="EMBL/GenBank/DDBJ databases">
        <authorList>
            <person name="Webb A."/>
        </authorList>
    </citation>
    <scope>NUCLEOTIDE SEQUENCE</scope>
    <source>
        <strain evidence="2">Pm1</strain>
    </source>
</reference>
<evidence type="ECO:0000313" key="2">
    <source>
        <dbReference type="EMBL" id="CAK7936880.1"/>
    </source>
</evidence>
<protein>
    <submittedName>
        <fullName evidence="2">Uncharacterized protein</fullName>
    </submittedName>
</protein>
<evidence type="ECO:0000256" key="1">
    <source>
        <dbReference type="SAM" id="MobiDB-lite"/>
    </source>
</evidence>
<evidence type="ECO:0000313" key="3">
    <source>
        <dbReference type="Proteomes" id="UP001162060"/>
    </source>
</evidence>
<feature type="compositionally biased region" description="Low complexity" evidence="1">
    <location>
        <begin position="256"/>
        <end position="268"/>
    </location>
</feature>
<gene>
    <name evidence="2" type="ORF">PM001_LOCUS22030</name>
</gene>
<comment type="caution">
    <text evidence="2">The sequence shown here is derived from an EMBL/GenBank/DDBJ whole genome shotgun (WGS) entry which is preliminary data.</text>
</comment>
<dbReference type="AlphaFoldDB" id="A0AAV1UQR6"/>
<feature type="region of interest" description="Disordered" evidence="1">
    <location>
        <begin position="233"/>
        <end position="287"/>
    </location>
</feature>
<accession>A0AAV1UQR6</accession>
<sequence>MATTDAEQLRLSGFKRILVHLDDDTRRKYCCRAVEEDLKHVEGQVRSCLASMAEVKQVQDATRKLQASQQTAVSSELLTELETLQVQLEMSINKTCSVQSSSFIVANDASKESFAIKDEVRKALGDEPLMCEKIRTLVDKVRLSQDLKTTVDAIRQLQQLMPVLADADAKTIKSWKRHVAKAVHHAVVLVTEKKKDHNMVQRLEKTLKKVVDKCPEMKKWQTNVLKQLEARMKSKGESAVKSKKKRAIALPDGGDSSIVSSASSCVQPPVVPKNKEKKKSQSAEKARAQLQQCSREVRTLRDKFKLGTYDVNLSRMVTIVDSLWSGIEHSEVVLLTTALFTLVETVEKVADHTKRRDRLVCLESVLAVVLDSSKLQLTTRRKMMVEEYANNCRQSLDQLNREGKTLAASSTSEHAVVPGASLVRKNR</sequence>
<dbReference type="Proteomes" id="UP001162060">
    <property type="component" value="Unassembled WGS sequence"/>
</dbReference>
<dbReference type="EMBL" id="CAKLBY020000226">
    <property type="protein sequence ID" value="CAK7936880.1"/>
    <property type="molecule type" value="Genomic_DNA"/>
</dbReference>
<organism evidence="2 3">
    <name type="scientific">Peronospora matthiolae</name>
    <dbReference type="NCBI Taxonomy" id="2874970"/>
    <lineage>
        <taxon>Eukaryota</taxon>
        <taxon>Sar</taxon>
        <taxon>Stramenopiles</taxon>
        <taxon>Oomycota</taxon>
        <taxon>Peronosporomycetes</taxon>
        <taxon>Peronosporales</taxon>
        <taxon>Peronosporaceae</taxon>
        <taxon>Peronospora</taxon>
    </lineage>
</organism>
<proteinExistence type="predicted"/>
<name>A0AAV1UQR6_9STRA</name>